<dbReference type="NCBIfam" id="TIGR00019">
    <property type="entry name" value="prfA"/>
    <property type="match status" value="1"/>
</dbReference>
<dbReference type="eggNOG" id="KOG2726">
    <property type="taxonomic scope" value="Eukaryota"/>
</dbReference>
<dbReference type="Gene3D" id="3.30.160.20">
    <property type="match status" value="1"/>
</dbReference>
<evidence type="ECO:0000256" key="1">
    <source>
        <dbReference type="ARBA" id="ARBA00004496"/>
    </source>
</evidence>
<protein>
    <submittedName>
        <fullName evidence="8">Peptide chain release factor 1</fullName>
    </submittedName>
</protein>
<dbReference type="AlphaFoldDB" id="A0A0D2UFM4"/>
<dbReference type="OrthoDB" id="2019491at2759"/>
<dbReference type="Pfam" id="PF00472">
    <property type="entry name" value="RF-1"/>
    <property type="match status" value="1"/>
</dbReference>
<dbReference type="SUPFAM" id="SSF75620">
    <property type="entry name" value="Release factor"/>
    <property type="match status" value="1"/>
</dbReference>
<dbReference type="GO" id="GO:0016149">
    <property type="term" value="F:translation release factor activity, codon specific"/>
    <property type="evidence" value="ECO:0007669"/>
    <property type="project" value="InterPro"/>
</dbReference>
<proteinExistence type="inferred from homology"/>
<dbReference type="SMART" id="SM00937">
    <property type="entry name" value="PCRF"/>
    <property type="match status" value="1"/>
</dbReference>
<dbReference type="FunCoup" id="A0A0D2UFM4">
    <property type="interactions" value="465"/>
</dbReference>
<comment type="similarity">
    <text evidence="2">Belongs to the prokaryotic/mitochondrial release factor family.</text>
</comment>
<evidence type="ECO:0000256" key="2">
    <source>
        <dbReference type="ARBA" id="ARBA00010835"/>
    </source>
</evidence>
<comment type="subcellular location">
    <subcellularLocation>
        <location evidence="1">Cytoplasm</location>
    </subcellularLocation>
</comment>
<dbReference type="InterPro" id="IPR050057">
    <property type="entry name" value="Prokaryotic/Mito_RF"/>
</dbReference>
<dbReference type="InterPro" id="IPR000352">
    <property type="entry name" value="Pep_chain_release_fac_I"/>
</dbReference>
<accession>A0A0D2UFM4</accession>
<dbReference type="EMBL" id="KE346366">
    <property type="protein sequence ID" value="KJE93941.1"/>
    <property type="molecule type" value="Genomic_DNA"/>
</dbReference>
<dbReference type="FunFam" id="3.30.70.1660:FF:000002">
    <property type="entry name" value="Peptide chain release factor 1"/>
    <property type="match status" value="1"/>
</dbReference>
<sequence>MAACWRITRAEAAAAAGRCIAAERSSLTATGISRRPVSSAAVSSAASMHGRAWYRSVITGTATCAPSSRANATLPRSAPLCPGLPHKTLASAMQQHRGSVLDGGRASSRLFDPLLGAHARSLHTTRPVLASEPTSSTEQAKGEIKSKLTPAIRSYLSNVTRDYQALTQQMTSISPSATKEINVLKGQIAALNPLVDALQRMTAKRKDIDDLDAMVEASRNENDVEMRKMAQSEWTDAVEQLYELEQELLNVLVPKNEVDDRNAILEVRAGTGGLEASLFSSDMFTMYQNYAEIRGWKFEVIDISRSDVGGFKEASATISGYGVFGHLKFESGVHRVQRVPQTESQGRVHTSTVTVALLPEAQDVDIELNERDLRIETMRASGAGGQHVNKTESAIRVTHIPSGIAVHVQEDRSQHKNRAKAYSVLRARLYEIQREKLAQERAAHRAEQVGTGSRSERIRTYNFPQDRVTDHRVNVTLHGVPEFLLGEGLDEIIASLRTHEHAEELAHLLNSSDKAASNSAKTK</sequence>
<evidence type="ECO:0000259" key="7">
    <source>
        <dbReference type="PROSITE" id="PS00745"/>
    </source>
</evidence>
<evidence type="ECO:0000256" key="6">
    <source>
        <dbReference type="SAM" id="MobiDB-lite"/>
    </source>
</evidence>
<dbReference type="InterPro" id="IPR045853">
    <property type="entry name" value="Pep_chain_release_fac_I_sf"/>
</dbReference>
<dbReference type="STRING" id="595528.A0A0D2UFM4"/>
<dbReference type="Pfam" id="PF03462">
    <property type="entry name" value="PCRF"/>
    <property type="match status" value="1"/>
</dbReference>
<dbReference type="RefSeq" id="XP_004347397.1">
    <property type="nucleotide sequence ID" value="XM_004347347.2"/>
</dbReference>
<evidence type="ECO:0000313" key="9">
    <source>
        <dbReference type="Proteomes" id="UP000008743"/>
    </source>
</evidence>
<dbReference type="GO" id="GO:0005739">
    <property type="term" value="C:mitochondrion"/>
    <property type="evidence" value="ECO:0007669"/>
    <property type="project" value="GOC"/>
</dbReference>
<dbReference type="InParanoid" id="A0A0D2UFM4"/>
<dbReference type="FunFam" id="3.30.70.1660:FF:000004">
    <property type="entry name" value="Peptide chain release factor 1"/>
    <property type="match status" value="1"/>
</dbReference>
<dbReference type="HAMAP" id="MF_00093">
    <property type="entry name" value="Rel_fac_1"/>
    <property type="match status" value="1"/>
</dbReference>
<keyword evidence="9" id="KW-1185">Reference proteome</keyword>
<organism evidence="8 9">
    <name type="scientific">Capsaspora owczarzaki (strain ATCC 30864)</name>
    <dbReference type="NCBI Taxonomy" id="595528"/>
    <lineage>
        <taxon>Eukaryota</taxon>
        <taxon>Filasterea</taxon>
        <taxon>Capsaspora</taxon>
    </lineage>
</organism>
<reference evidence="9" key="1">
    <citation type="submission" date="2011-02" db="EMBL/GenBank/DDBJ databases">
        <title>The Genome Sequence of Capsaspora owczarzaki ATCC 30864.</title>
        <authorList>
            <person name="Russ C."/>
            <person name="Cuomo C."/>
            <person name="Burger G."/>
            <person name="Gray M.W."/>
            <person name="Holland P.W.H."/>
            <person name="King N."/>
            <person name="Lang F.B.F."/>
            <person name="Roger A.J."/>
            <person name="Ruiz-Trillo I."/>
            <person name="Young S.K."/>
            <person name="Zeng Q."/>
            <person name="Gargeya S."/>
            <person name="Alvarado L."/>
            <person name="Berlin A."/>
            <person name="Chapman S.B."/>
            <person name="Chen Z."/>
            <person name="Freedman E."/>
            <person name="Gellesch M."/>
            <person name="Goldberg J."/>
            <person name="Griggs A."/>
            <person name="Gujja S."/>
            <person name="Heilman E."/>
            <person name="Heiman D."/>
            <person name="Howarth C."/>
            <person name="Mehta T."/>
            <person name="Neiman D."/>
            <person name="Pearson M."/>
            <person name="Roberts A."/>
            <person name="Saif S."/>
            <person name="Shea T."/>
            <person name="Shenoy N."/>
            <person name="Sisk P."/>
            <person name="Stolte C."/>
            <person name="Sykes S."/>
            <person name="White J."/>
            <person name="Yandava C."/>
            <person name="Haas B."/>
            <person name="Nusbaum C."/>
            <person name="Birren B."/>
        </authorList>
    </citation>
    <scope>NUCLEOTIDE SEQUENCE</scope>
    <source>
        <strain evidence="9">ATCC 30864</strain>
    </source>
</reference>
<dbReference type="InterPro" id="IPR004373">
    <property type="entry name" value="RF-1"/>
</dbReference>
<gene>
    <name evidence="8" type="ORF">CAOG_004650</name>
</gene>
<dbReference type="Gene3D" id="3.30.70.1660">
    <property type="match status" value="2"/>
</dbReference>
<dbReference type="GO" id="GO:0070126">
    <property type="term" value="P:mitochondrial translational termination"/>
    <property type="evidence" value="ECO:0007669"/>
    <property type="project" value="UniProtKB-ARBA"/>
</dbReference>
<evidence type="ECO:0000313" key="8">
    <source>
        <dbReference type="EMBL" id="KJE93941.1"/>
    </source>
</evidence>
<evidence type="ECO:0000256" key="4">
    <source>
        <dbReference type="ARBA" id="ARBA00022490"/>
    </source>
</evidence>
<feature type="domain" description="Prokaryotic-type class I peptide chain release factors" evidence="7">
    <location>
        <begin position="379"/>
        <end position="395"/>
    </location>
</feature>
<dbReference type="NCBIfam" id="NF001859">
    <property type="entry name" value="PRK00591.1"/>
    <property type="match status" value="1"/>
</dbReference>
<feature type="region of interest" description="Disordered" evidence="6">
    <location>
        <begin position="125"/>
        <end position="144"/>
    </location>
</feature>
<dbReference type="PANTHER" id="PTHR43804:SF7">
    <property type="entry name" value="LD18447P"/>
    <property type="match status" value="1"/>
</dbReference>
<dbReference type="Gene3D" id="6.10.140.1950">
    <property type="match status" value="1"/>
</dbReference>
<keyword evidence="3" id="KW-0488">Methylation</keyword>
<dbReference type="PROSITE" id="PS00745">
    <property type="entry name" value="RF_PROK_I"/>
    <property type="match status" value="1"/>
</dbReference>
<name>A0A0D2UFM4_CAPO3</name>
<dbReference type="PANTHER" id="PTHR43804">
    <property type="entry name" value="LD18447P"/>
    <property type="match status" value="1"/>
</dbReference>
<dbReference type="InterPro" id="IPR005139">
    <property type="entry name" value="PCRF"/>
</dbReference>
<dbReference type="PhylomeDB" id="A0A0D2UFM4"/>
<evidence type="ECO:0000256" key="3">
    <source>
        <dbReference type="ARBA" id="ARBA00022481"/>
    </source>
</evidence>
<keyword evidence="4" id="KW-0963">Cytoplasm</keyword>
<dbReference type="GO" id="GO:0005829">
    <property type="term" value="C:cytosol"/>
    <property type="evidence" value="ECO:0007669"/>
    <property type="project" value="UniProtKB-ARBA"/>
</dbReference>
<evidence type="ECO:0000256" key="5">
    <source>
        <dbReference type="ARBA" id="ARBA00022917"/>
    </source>
</evidence>
<dbReference type="FunFam" id="3.30.160.20:FF:000004">
    <property type="entry name" value="Peptide chain release factor 1"/>
    <property type="match status" value="1"/>
</dbReference>
<keyword evidence="5" id="KW-0648">Protein biosynthesis</keyword>
<dbReference type="OMA" id="ACWRITR"/>
<dbReference type="Proteomes" id="UP000008743">
    <property type="component" value="Unassembled WGS sequence"/>
</dbReference>